<dbReference type="InParanoid" id="J4GJ24"/>
<evidence type="ECO:0008006" key="4">
    <source>
        <dbReference type="Google" id="ProtNLM"/>
    </source>
</evidence>
<dbReference type="RefSeq" id="XP_012178253.1">
    <property type="nucleotide sequence ID" value="XM_012322863.1"/>
</dbReference>
<accession>J4GJ24</accession>
<proteinExistence type="predicted"/>
<dbReference type="OrthoDB" id="5345779at2759"/>
<feature type="region of interest" description="Disordered" evidence="1">
    <location>
        <begin position="430"/>
        <end position="463"/>
    </location>
</feature>
<evidence type="ECO:0000313" key="3">
    <source>
        <dbReference type="Proteomes" id="UP000006352"/>
    </source>
</evidence>
<dbReference type="GeneID" id="24093881"/>
<evidence type="ECO:0000256" key="1">
    <source>
        <dbReference type="SAM" id="MobiDB-lite"/>
    </source>
</evidence>
<protein>
    <recommendedName>
        <fullName evidence="4">F-box domain-containing protein</fullName>
    </recommendedName>
</protein>
<dbReference type="STRING" id="599839.J4GJ24"/>
<feature type="compositionally biased region" description="Acidic residues" evidence="1">
    <location>
        <begin position="439"/>
        <end position="454"/>
    </location>
</feature>
<dbReference type="Proteomes" id="UP000006352">
    <property type="component" value="Unassembled WGS sequence"/>
</dbReference>
<sequence>MVKDLPAEIWLLIFHYAVEDGSLFDYDLPTSLTESSWFKLVFGGWSLRSPAEALNLLQRRSYATKKAISSTCSTWRILGTEFLYRCLFFNDPTCIMQISRILRRDNSLGRWAKRLHITRFYASGGADVVQMQDALTHVIRCCPNLEIFIVNWPIKPVLTTIINALCTFCHKSLRTLHLNIPPVALPKVILMLESLPRLSSIHLEFDGPCPENIPLGATSDLTLNLTALEQLSLRGLFQLFVEQATGWNIPALRSLSLDFLSYRDDLPDIVGFLTHHGAGLTYLDLNCIPALDVPTILDLCPALTTFAFNPDWRLQNADGLHGTAILVHRPHQNILTIGCHQLLYAFGVGEAAKFASIDPVASLFIQRQNDMNFAALNKRNFPRLQRVRVLNRTLLRDLEAADGPGEGGLKRWERWWDLCAKQGIRLEDCTGQSLGTLPQDEEESESESESEVSEDESRKDEMKSLRDLLDQCRIMNATREEPFFAPQSAYERSRN</sequence>
<dbReference type="EMBL" id="HE796909">
    <property type="protein sequence ID" value="CCL98970.1"/>
    <property type="molecule type" value="Genomic_DNA"/>
</dbReference>
<reference evidence="2 3" key="1">
    <citation type="journal article" date="2012" name="Appl. Environ. Microbiol.">
        <title>Short-read sequencing for genomic analysis of the brown rot fungus Fibroporia radiculosa.</title>
        <authorList>
            <person name="Tang J.D."/>
            <person name="Perkins A.D."/>
            <person name="Sonstegard T.S."/>
            <person name="Schroeder S.G."/>
            <person name="Burgess S.C."/>
            <person name="Diehl S.V."/>
        </authorList>
    </citation>
    <scope>NUCLEOTIDE SEQUENCE [LARGE SCALE GENOMIC DNA]</scope>
    <source>
        <strain evidence="2 3">TFFH 294</strain>
    </source>
</reference>
<dbReference type="InterPro" id="IPR032675">
    <property type="entry name" value="LRR_dom_sf"/>
</dbReference>
<dbReference type="AlphaFoldDB" id="J4GJ24"/>
<keyword evidence="3" id="KW-1185">Reference proteome</keyword>
<dbReference type="SUPFAM" id="SSF52047">
    <property type="entry name" value="RNI-like"/>
    <property type="match status" value="1"/>
</dbReference>
<evidence type="ECO:0000313" key="2">
    <source>
        <dbReference type="EMBL" id="CCL98970.1"/>
    </source>
</evidence>
<gene>
    <name evidence="2" type="ORF">FIBRA_00978</name>
</gene>
<dbReference type="Gene3D" id="3.80.10.10">
    <property type="entry name" value="Ribonuclease Inhibitor"/>
    <property type="match status" value="1"/>
</dbReference>
<name>J4GJ24_9APHY</name>
<organism evidence="2 3">
    <name type="scientific">Fibroporia radiculosa</name>
    <dbReference type="NCBI Taxonomy" id="599839"/>
    <lineage>
        <taxon>Eukaryota</taxon>
        <taxon>Fungi</taxon>
        <taxon>Dikarya</taxon>
        <taxon>Basidiomycota</taxon>
        <taxon>Agaricomycotina</taxon>
        <taxon>Agaricomycetes</taxon>
        <taxon>Polyporales</taxon>
        <taxon>Fibroporiaceae</taxon>
        <taxon>Fibroporia</taxon>
    </lineage>
</organism>
<dbReference type="HOGENOM" id="CLU_011577_1_0_1"/>